<protein>
    <submittedName>
        <fullName evidence="2">Nod factor export ATP-binding protein I</fullName>
    </submittedName>
</protein>
<sequence length="147" mass="16436">MINEDIQYEVQVTNAYKNYGANNVFNGLNMNVTSGSIYGLLGPSGCGKSTLLHCILGTMTLDSGTIDLKVESLKDVGYMPQDLCLETELTINETFEYYGTLYKMNEKSIKTKKVELTTFLQLSNTDSYIKDLSVDDGVYLKERVPRS</sequence>
<evidence type="ECO:0000259" key="1">
    <source>
        <dbReference type="Pfam" id="PF00005"/>
    </source>
</evidence>
<keyword evidence="2" id="KW-0067">ATP-binding</keyword>
<dbReference type="SUPFAM" id="SSF52540">
    <property type="entry name" value="P-loop containing nucleoside triphosphate hydrolases"/>
    <property type="match status" value="1"/>
</dbReference>
<keyword evidence="2" id="KW-0547">Nucleotide-binding</keyword>
<dbReference type="AlphaFoldDB" id="A0A2S2R5P6"/>
<name>A0A2S2R5P6_9HEMI</name>
<dbReference type="InterPro" id="IPR027417">
    <property type="entry name" value="P-loop_NTPase"/>
</dbReference>
<dbReference type="Pfam" id="PF00005">
    <property type="entry name" value="ABC_tran"/>
    <property type="match status" value="1"/>
</dbReference>
<accession>A0A2S2R5P6</accession>
<dbReference type="EMBL" id="GGMS01016128">
    <property type="protein sequence ID" value="MBY85331.1"/>
    <property type="molecule type" value="Transcribed_RNA"/>
</dbReference>
<organism evidence="2">
    <name type="scientific">Sipha flava</name>
    <name type="common">yellow sugarcane aphid</name>
    <dbReference type="NCBI Taxonomy" id="143950"/>
    <lineage>
        <taxon>Eukaryota</taxon>
        <taxon>Metazoa</taxon>
        <taxon>Ecdysozoa</taxon>
        <taxon>Arthropoda</taxon>
        <taxon>Hexapoda</taxon>
        <taxon>Insecta</taxon>
        <taxon>Pterygota</taxon>
        <taxon>Neoptera</taxon>
        <taxon>Paraneoptera</taxon>
        <taxon>Hemiptera</taxon>
        <taxon>Sternorrhyncha</taxon>
        <taxon>Aphidomorpha</taxon>
        <taxon>Aphidoidea</taxon>
        <taxon>Aphididae</taxon>
        <taxon>Sipha</taxon>
    </lineage>
</organism>
<reference evidence="2" key="1">
    <citation type="submission" date="2018-04" db="EMBL/GenBank/DDBJ databases">
        <title>Transcriptome assembly of Sipha flava.</title>
        <authorList>
            <person name="Scully E.D."/>
            <person name="Geib S.M."/>
            <person name="Palmer N.A."/>
            <person name="Koch K."/>
            <person name="Bradshaw J."/>
            <person name="Heng-Moss T."/>
            <person name="Sarath G."/>
        </authorList>
    </citation>
    <scope>NUCLEOTIDE SEQUENCE</scope>
</reference>
<dbReference type="OrthoDB" id="10255969at2759"/>
<dbReference type="GO" id="GO:0005524">
    <property type="term" value="F:ATP binding"/>
    <property type="evidence" value="ECO:0007669"/>
    <property type="project" value="UniProtKB-KW"/>
</dbReference>
<dbReference type="PANTHER" id="PTHR43038:SF3">
    <property type="entry name" value="ABC TRANSPORTER G FAMILY MEMBER 20 ISOFORM X1"/>
    <property type="match status" value="1"/>
</dbReference>
<gene>
    <name evidence="2" type="primary">nodI_1</name>
    <name evidence="2" type="ORF">g.132090</name>
</gene>
<proteinExistence type="predicted"/>
<dbReference type="PANTHER" id="PTHR43038">
    <property type="entry name" value="ATP-BINDING CASSETTE, SUB-FAMILY H, MEMBER 1"/>
    <property type="match status" value="1"/>
</dbReference>
<feature type="domain" description="ABC transporter" evidence="1">
    <location>
        <begin position="26"/>
        <end position="116"/>
    </location>
</feature>
<evidence type="ECO:0000313" key="2">
    <source>
        <dbReference type="EMBL" id="MBY85331.1"/>
    </source>
</evidence>
<dbReference type="GO" id="GO:0016887">
    <property type="term" value="F:ATP hydrolysis activity"/>
    <property type="evidence" value="ECO:0007669"/>
    <property type="project" value="InterPro"/>
</dbReference>
<dbReference type="Gene3D" id="3.40.50.300">
    <property type="entry name" value="P-loop containing nucleotide triphosphate hydrolases"/>
    <property type="match status" value="1"/>
</dbReference>
<dbReference type="InterPro" id="IPR003439">
    <property type="entry name" value="ABC_transporter-like_ATP-bd"/>
</dbReference>